<gene>
    <name evidence="2" type="ORF">BCR24_11575</name>
</gene>
<dbReference type="OrthoDB" id="9929002at2"/>
<organism evidence="2 3">
    <name type="scientific">Enterococcus ureilyticus</name>
    <dbReference type="NCBI Taxonomy" id="1131292"/>
    <lineage>
        <taxon>Bacteria</taxon>
        <taxon>Bacillati</taxon>
        <taxon>Bacillota</taxon>
        <taxon>Bacilli</taxon>
        <taxon>Lactobacillales</taxon>
        <taxon>Enterococcaceae</taxon>
        <taxon>Enterococcus</taxon>
    </lineage>
</organism>
<evidence type="ECO:0000256" key="1">
    <source>
        <dbReference type="SAM" id="Phobius"/>
    </source>
</evidence>
<feature type="transmembrane region" description="Helical" evidence="1">
    <location>
        <begin position="5"/>
        <end position="22"/>
    </location>
</feature>
<protein>
    <submittedName>
        <fullName evidence="2">Uncharacterized protein</fullName>
    </submittedName>
</protein>
<comment type="caution">
    <text evidence="2">The sequence shown here is derived from an EMBL/GenBank/DDBJ whole genome shotgun (WGS) entry which is preliminary data.</text>
</comment>
<keyword evidence="1" id="KW-0472">Membrane</keyword>
<feature type="transmembrane region" description="Helical" evidence="1">
    <location>
        <begin position="28"/>
        <end position="46"/>
    </location>
</feature>
<proteinExistence type="predicted"/>
<sequence>MRRKWTVASAYILIFGFLAGIIDPRLGTLVFNCALGLALIIGGWQLKIKQSWIARIIFALGVLWFLYLFLYYVTGFNNPQF</sequence>
<dbReference type="EMBL" id="MIKC01000004">
    <property type="protein sequence ID" value="OEG23404.1"/>
    <property type="molecule type" value="Genomic_DNA"/>
</dbReference>
<keyword evidence="1" id="KW-1133">Transmembrane helix</keyword>
<name>A0A1E5HEN9_9ENTE</name>
<reference evidence="3" key="1">
    <citation type="submission" date="2016-09" db="EMBL/GenBank/DDBJ databases">
        <authorList>
            <person name="Gulvik C.A."/>
        </authorList>
    </citation>
    <scope>NUCLEOTIDE SEQUENCE [LARGE SCALE GENOMIC DNA]</scope>
    <source>
        <strain evidence="3">LMG 26676</strain>
    </source>
</reference>
<keyword evidence="1" id="KW-0812">Transmembrane</keyword>
<dbReference type="Proteomes" id="UP000094469">
    <property type="component" value="Unassembled WGS sequence"/>
</dbReference>
<keyword evidence="3" id="KW-1185">Reference proteome</keyword>
<accession>A0A1E5HEN9</accession>
<feature type="transmembrane region" description="Helical" evidence="1">
    <location>
        <begin position="53"/>
        <end position="73"/>
    </location>
</feature>
<dbReference type="RefSeq" id="WP_069639142.1">
    <property type="nucleotide sequence ID" value="NZ_JAFBEZ010000001.1"/>
</dbReference>
<dbReference type="AlphaFoldDB" id="A0A1E5HEN9"/>
<evidence type="ECO:0000313" key="2">
    <source>
        <dbReference type="EMBL" id="OEG23404.1"/>
    </source>
</evidence>
<evidence type="ECO:0000313" key="3">
    <source>
        <dbReference type="Proteomes" id="UP000094469"/>
    </source>
</evidence>